<organism evidence="8 9">
    <name type="scientific">Fannyhessea vaginae DSM 15829</name>
    <dbReference type="NCBI Taxonomy" id="525256"/>
    <lineage>
        <taxon>Bacteria</taxon>
        <taxon>Bacillati</taxon>
        <taxon>Actinomycetota</taxon>
        <taxon>Coriobacteriia</taxon>
        <taxon>Coriobacteriales</taxon>
        <taxon>Atopobiaceae</taxon>
        <taxon>Fannyhessea</taxon>
    </lineage>
</organism>
<dbReference type="GO" id="GO:0008408">
    <property type="term" value="F:3'-5' exonuclease activity"/>
    <property type="evidence" value="ECO:0007669"/>
    <property type="project" value="InterPro"/>
</dbReference>
<keyword evidence="4" id="KW-0235">DNA replication</keyword>
<dbReference type="InterPro" id="IPR040982">
    <property type="entry name" value="DNA_pol3_finger"/>
</dbReference>
<dbReference type="RefSeq" id="WP_006303080.1">
    <property type="nucleotide sequence ID" value="NZ_ACGK02000002.1"/>
</dbReference>
<accession>F1T5Z1</accession>
<protein>
    <recommendedName>
        <fullName evidence="1">DNA-directed DNA polymerase</fullName>
        <ecNumber evidence="1">2.7.7.7</ecNumber>
    </recommendedName>
</protein>
<dbReference type="SUPFAM" id="SSF89550">
    <property type="entry name" value="PHP domain-like"/>
    <property type="match status" value="1"/>
</dbReference>
<feature type="domain" description="Polymerase/histidinol phosphatase N-terminal" evidence="7">
    <location>
        <begin position="4"/>
        <end position="137"/>
    </location>
</feature>
<dbReference type="Gene3D" id="1.10.150.870">
    <property type="match status" value="1"/>
</dbReference>
<dbReference type="InterPro" id="IPR003141">
    <property type="entry name" value="Pol/His_phosphatase_N"/>
</dbReference>
<dbReference type="Pfam" id="PF07733">
    <property type="entry name" value="DNA_pol3_alpha"/>
    <property type="match status" value="1"/>
</dbReference>
<keyword evidence="5" id="KW-0239">DNA-directed DNA polymerase</keyword>
<dbReference type="Proteomes" id="UP000005947">
    <property type="component" value="Unassembled WGS sequence"/>
</dbReference>
<dbReference type="InterPro" id="IPR004013">
    <property type="entry name" value="PHP_dom"/>
</dbReference>
<comment type="catalytic activity">
    <reaction evidence="6">
        <text>DNA(n) + a 2'-deoxyribonucleoside 5'-triphosphate = DNA(n+1) + diphosphate</text>
        <dbReference type="Rhea" id="RHEA:22508"/>
        <dbReference type="Rhea" id="RHEA-COMP:17339"/>
        <dbReference type="Rhea" id="RHEA-COMP:17340"/>
        <dbReference type="ChEBI" id="CHEBI:33019"/>
        <dbReference type="ChEBI" id="CHEBI:61560"/>
        <dbReference type="ChEBI" id="CHEBI:173112"/>
        <dbReference type="EC" id="2.7.7.7"/>
    </reaction>
</comment>
<dbReference type="InterPro" id="IPR016195">
    <property type="entry name" value="Pol/histidinol_Pase-like"/>
</dbReference>
<dbReference type="CDD" id="cd04485">
    <property type="entry name" value="DnaE_OBF"/>
    <property type="match status" value="1"/>
</dbReference>
<dbReference type="InterPro" id="IPR029460">
    <property type="entry name" value="DNAPol_HHH"/>
</dbReference>
<dbReference type="EMBL" id="ACGK02000002">
    <property type="protein sequence ID" value="EGF22896.1"/>
    <property type="molecule type" value="Genomic_DNA"/>
</dbReference>
<keyword evidence="2 8" id="KW-0808">Transferase</keyword>
<reference evidence="8 9" key="1">
    <citation type="submission" date="2011-02" db="EMBL/GenBank/DDBJ databases">
        <authorList>
            <person name="Muzny D."/>
            <person name="Qin X."/>
            <person name="Buhay C."/>
            <person name="Dugan-Rocha S."/>
            <person name="Ding Y."/>
            <person name="Chen G."/>
            <person name="Hawes A."/>
            <person name="Holder M."/>
            <person name="Jhangiani S."/>
            <person name="Johnson A."/>
            <person name="Khan Z."/>
            <person name="Li Z."/>
            <person name="Liu W."/>
            <person name="Liu X."/>
            <person name="Perez L."/>
            <person name="Shen H."/>
            <person name="Wang Q."/>
            <person name="Watt J."/>
            <person name="Xi L."/>
            <person name="Xin Y."/>
            <person name="Zhou J."/>
            <person name="Deng J."/>
            <person name="Jiang H."/>
            <person name="Liu Y."/>
            <person name="Qu J."/>
            <person name="Song X.-Z."/>
            <person name="Zhang L."/>
            <person name="Villasana D."/>
            <person name="Johnson A."/>
            <person name="Liu J."/>
            <person name="Liyanage D."/>
            <person name="Lorensuhewa L."/>
            <person name="Robinson T."/>
            <person name="Song A."/>
            <person name="Song B.-B."/>
            <person name="Dinh H."/>
            <person name="Thornton R."/>
            <person name="Coyle M."/>
            <person name="Francisco L."/>
            <person name="Jackson L."/>
            <person name="Javaid M."/>
            <person name="Korchina V."/>
            <person name="Kovar C."/>
            <person name="Mata R."/>
            <person name="Mathew T."/>
            <person name="Ngo R."/>
            <person name="Nguyen L."/>
            <person name="Nguyen N."/>
            <person name="Okwuonu G."/>
            <person name="Ongeri F."/>
            <person name="Pham C."/>
            <person name="Simmons D."/>
            <person name="Wilczek-Boney K."/>
            <person name="Hale W."/>
            <person name="Jakkamsetti A."/>
            <person name="Pham P."/>
            <person name="Ruth R."/>
            <person name="San Lucas F."/>
            <person name="Warren J."/>
            <person name="Zhang J."/>
            <person name="Zhao Z."/>
            <person name="Zhou C."/>
            <person name="Zhu D."/>
            <person name="Lee S."/>
            <person name="Bess C."/>
            <person name="Blankenburg K."/>
            <person name="Forbes L."/>
            <person name="Fu Q."/>
            <person name="Gubbala S."/>
            <person name="Hirani K."/>
            <person name="Jayaseelan J.C."/>
            <person name="Lara F."/>
            <person name="Munidasa M."/>
            <person name="Palculict T."/>
            <person name="Patil S."/>
            <person name="Pu L.-L."/>
            <person name="Saada N."/>
            <person name="Tang L."/>
            <person name="Weissenberger G."/>
            <person name="Zhu Y."/>
            <person name="Hemphill L."/>
            <person name="Shang Y."/>
            <person name="Youmans B."/>
            <person name="Ayvaz T."/>
            <person name="Ross M."/>
            <person name="Santibanez J."/>
            <person name="Aqrawi P."/>
            <person name="Gross S."/>
            <person name="Joshi V."/>
            <person name="Fowler G."/>
            <person name="Nazareth L."/>
            <person name="Reid J."/>
            <person name="Worley K."/>
            <person name="Petrosino J."/>
            <person name="Highlander S."/>
            <person name="Gibbs R."/>
        </authorList>
    </citation>
    <scope>NUCLEOTIDE SEQUENCE [LARGE SCALE GENOMIC DNA]</scope>
    <source>
        <strain evidence="8 9">DSM 15829</strain>
    </source>
</reference>
<dbReference type="Pfam" id="PF14579">
    <property type="entry name" value="HHH_6"/>
    <property type="match status" value="1"/>
</dbReference>
<dbReference type="SMART" id="SM00481">
    <property type="entry name" value="POLIIIAc"/>
    <property type="match status" value="1"/>
</dbReference>
<evidence type="ECO:0000259" key="7">
    <source>
        <dbReference type="SMART" id="SM00481"/>
    </source>
</evidence>
<dbReference type="Gene3D" id="3.20.20.140">
    <property type="entry name" value="Metal-dependent hydrolases"/>
    <property type="match status" value="1"/>
</dbReference>
<dbReference type="EC" id="2.7.7.7" evidence="1"/>
<dbReference type="GO" id="GO:0003887">
    <property type="term" value="F:DNA-directed DNA polymerase activity"/>
    <property type="evidence" value="ECO:0007669"/>
    <property type="project" value="UniProtKB-KW"/>
</dbReference>
<dbReference type="PANTHER" id="PTHR32294:SF0">
    <property type="entry name" value="DNA POLYMERASE III SUBUNIT ALPHA"/>
    <property type="match status" value="1"/>
</dbReference>
<evidence type="ECO:0000313" key="9">
    <source>
        <dbReference type="Proteomes" id="UP000005947"/>
    </source>
</evidence>
<dbReference type="NCBIfam" id="NF004226">
    <property type="entry name" value="PRK05673.1"/>
    <property type="match status" value="1"/>
</dbReference>
<evidence type="ECO:0000256" key="1">
    <source>
        <dbReference type="ARBA" id="ARBA00012417"/>
    </source>
</evidence>
<evidence type="ECO:0000256" key="6">
    <source>
        <dbReference type="ARBA" id="ARBA00049244"/>
    </source>
</evidence>
<name>F1T5Z1_9ACTN</name>
<evidence type="ECO:0000256" key="5">
    <source>
        <dbReference type="ARBA" id="ARBA00022932"/>
    </source>
</evidence>
<dbReference type="NCBIfam" id="TIGR00594">
    <property type="entry name" value="polc"/>
    <property type="match status" value="1"/>
</dbReference>
<dbReference type="PANTHER" id="PTHR32294">
    <property type="entry name" value="DNA POLYMERASE III SUBUNIT ALPHA"/>
    <property type="match status" value="1"/>
</dbReference>
<dbReference type="GO" id="GO:0006260">
    <property type="term" value="P:DNA replication"/>
    <property type="evidence" value="ECO:0007669"/>
    <property type="project" value="UniProtKB-KW"/>
</dbReference>
<evidence type="ECO:0000256" key="4">
    <source>
        <dbReference type="ARBA" id="ARBA00022705"/>
    </source>
</evidence>
<keyword evidence="3 8" id="KW-0548">Nucleotidyltransferase</keyword>
<dbReference type="Pfam" id="PF17657">
    <property type="entry name" value="DNA_pol3_finger"/>
    <property type="match status" value="1"/>
</dbReference>
<comment type="caution">
    <text evidence="8">The sequence shown here is derived from an EMBL/GenBank/DDBJ whole genome shotgun (WGS) entry which is preliminary data.</text>
</comment>
<proteinExistence type="predicted"/>
<keyword evidence="9" id="KW-1185">Reference proteome</keyword>
<dbReference type="InterPro" id="IPR041931">
    <property type="entry name" value="DNA_pol3_alpha_thumb_dom"/>
</dbReference>
<dbReference type="Gene3D" id="1.10.10.1600">
    <property type="entry name" value="Bacterial DNA polymerase III alpha subunit, thumb domain"/>
    <property type="match status" value="1"/>
</dbReference>
<dbReference type="GeneID" id="93210622"/>
<dbReference type="Pfam" id="PF02811">
    <property type="entry name" value="PHP"/>
    <property type="match status" value="1"/>
</dbReference>
<dbReference type="InterPro" id="IPR011708">
    <property type="entry name" value="DNA_pol3_alpha_NTPase_dom"/>
</dbReference>
<evidence type="ECO:0000256" key="2">
    <source>
        <dbReference type="ARBA" id="ARBA00022679"/>
    </source>
</evidence>
<dbReference type="InterPro" id="IPR004805">
    <property type="entry name" value="DnaE2/DnaE/PolC"/>
</dbReference>
<evidence type="ECO:0000256" key="3">
    <source>
        <dbReference type="ARBA" id="ARBA00022695"/>
    </source>
</evidence>
<gene>
    <name evidence="8" type="ORF">HMPREF0091_10891</name>
</gene>
<evidence type="ECO:0000313" key="8">
    <source>
        <dbReference type="EMBL" id="EGF22896.1"/>
    </source>
</evidence>
<dbReference type="eggNOG" id="COG0587">
    <property type="taxonomic scope" value="Bacteria"/>
</dbReference>
<sequence>MAFVHLHNHSFFSVLDASTSIQNMVDAAVAQHMHALALTDHAYMFGIPDFDLACRKYNDNAADMKQYKHDVECYEKQWDNKEPKPDDPDAAPHDRCHAQWEKDKRVWDETHDIERVRAQKPELLIKPIFGCEANLIPDQCIEKGTPQKRYHLTLLVKNAVGYVNLMKMMSLAANQMMYYKPRTTFAMLEKYHEGLICLSGCAHGVIAQMIVTQQYDAARAWAQKFKALFGDDFYLEIQDHGVSLDSWNGMSEQMIAQRIVQLGKEEGIAVVATNDNHYFHQDDVETRDILSCIGANTHLDENYQSTLPGSEFYFKSEEQMRALFAWVPEAVDESVRIAAKCSFELDWTHMYLPKFPGLREGETSEERFRSECEQGLARKYGKQWQDVTINGVNVKERFEYEYGVICFKGFADYFLIVQEYVRWAKEHGIGVGPGRGSAAGAIVAYAMDITAFDPLENGLMFERFLSLERTEMPDIDMDFDDERRLEVVQHVRELYGSDRVCHVITYSTIKAKQAINDAARVLGYPVATAQKLSKMVSSDPKTKLKFVLSKTEGKEDMYNPDFVDAYHNNGDEHRIIDAARSIEGIIRGEGVHACAILIAPTPVNDHVPTKLDTKGGVEITQYEGHSVADMGLLKMDFLGLRTLTVISKALDNIRASYPDLSKLDSLGDGVKACLKPGATCIDIDPQKIPFTDPRIFQLVGSGRTAGVFQIESEGMTATIKNMKPKEFRQIVALIALYRPGPLGAGMVTSYINRMNGREPVVFYDDRLSDILDETYGTIVYQEQVMQISVKMSGFSKGESDSKIRKPVAKKKIALLTSTIFHWENGRDETTYDHWMNGASANGYKKEVAQRIWDDVLEFASYAFNKSHSAGYAILVMQTAWLKAYFPREYMASVLTSYMGKTNKIVHYISACNHEGIKILPPDINESGRDFTATPQGIRFGFAGIRGVGENVGIAIMQERKKNGPFANLHDFVKRVNSAQANRRVVEALIKAGAFDSCGYPRKQLMGFIDKNNPKNIIDEAARHEKDRSMGQLSLFDYFGTVEGSGFEEKIPPADPHDRWEDGFMLSQEREVLGIYVTDHPLRPYQVALRRSRDFTLSELEESKEVIDEQSGATHLEYKVPEGKTIHLAGMTATGLIQRRLTKTGKQMAIVTLEDMEGQIPLVVFPKVFEASSALLKGEVLESLDSSGENIFIKVTGKLERGERGNQVIVETLAPLQLSGAINSIHVIEIGLSTSKLSTPYFEMLRSVLVRYPGLDRVELLYESSAHDIMHMELPLTVDACDPLLKAEIEDMFGSDCRVSVFI</sequence>
<dbReference type="OrthoDB" id="9803237at2"/>